<protein>
    <recommendedName>
        <fullName evidence="6">Peptidase S8/S53 domain-containing protein</fullName>
    </recommendedName>
</protein>
<dbReference type="Gene3D" id="3.40.50.200">
    <property type="entry name" value="Peptidase S8/S53 domain"/>
    <property type="match status" value="1"/>
</dbReference>
<dbReference type="GO" id="GO:0016485">
    <property type="term" value="P:protein processing"/>
    <property type="evidence" value="ECO:0007669"/>
    <property type="project" value="TreeGrafter"/>
</dbReference>
<dbReference type="PROSITE" id="PS00138">
    <property type="entry name" value="SUBTILASE_SER"/>
    <property type="match status" value="1"/>
</dbReference>
<dbReference type="SUPFAM" id="SSF52743">
    <property type="entry name" value="Subtilisin-like"/>
    <property type="match status" value="1"/>
</dbReference>
<feature type="domain" description="Peptidase S8/S53" evidence="6">
    <location>
        <begin position="171"/>
        <end position="439"/>
    </location>
</feature>
<comment type="similarity">
    <text evidence="5">Belongs to the peptidase S8 family.</text>
</comment>
<dbReference type="Proteomes" id="UP000019140">
    <property type="component" value="Unassembled WGS sequence"/>
</dbReference>
<organism evidence="7 8">
    <name type="scientific">Candidatus Entotheonella gemina</name>
    <dbReference type="NCBI Taxonomy" id="1429439"/>
    <lineage>
        <taxon>Bacteria</taxon>
        <taxon>Pseudomonadati</taxon>
        <taxon>Nitrospinota/Tectimicrobiota group</taxon>
        <taxon>Candidatus Tectimicrobiota</taxon>
        <taxon>Candidatus Entotheonellia</taxon>
        <taxon>Candidatus Entotheonellales</taxon>
        <taxon>Candidatus Entotheonellaceae</taxon>
        <taxon>Candidatus Entotheonella</taxon>
    </lineage>
</organism>
<dbReference type="InterPro" id="IPR023828">
    <property type="entry name" value="Peptidase_S8_Ser-AS"/>
</dbReference>
<gene>
    <name evidence="7" type="ORF">ETSY2_05665</name>
</gene>
<dbReference type="InterPro" id="IPR022398">
    <property type="entry name" value="Peptidase_S8_His-AS"/>
</dbReference>
<name>W4MFH3_9BACT</name>
<comment type="caution">
    <text evidence="7">The sequence shown here is derived from an EMBL/GenBank/DDBJ whole genome shotgun (WGS) entry which is preliminary data.</text>
</comment>
<accession>W4MFH3</accession>
<evidence type="ECO:0000313" key="8">
    <source>
        <dbReference type="Proteomes" id="UP000019140"/>
    </source>
</evidence>
<proteinExistence type="inferred from homology"/>
<dbReference type="AlphaFoldDB" id="W4MFH3"/>
<feature type="active site" description="Charge relay system" evidence="4 5">
    <location>
        <position position="212"/>
    </location>
</feature>
<evidence type="ECO:0000256" key="3">
    <source>
        <dbReference type="ARBA" id="ARBA00022825"/>
    </source>
</evidence>
<feature type="non-terminal residue" evidence="7">
    <location>
        <position position="1"/>
    </location>
</feature>
<dbReference type="PROSITE" id="PS51892">
    <property type="entry name" value="SUBTILASE"/>
    <property type="match status" value="1"/>
</dbReference>
<dbReference type="GO" id="GO:0004252">
    <property type="term" value="F:serine-type endopeptidase activity"/>
    <property type="evidence" value="ECO:0007669"/>
    <property type="project" value="UniProtKB-UniRule"/>
</dbReference>
<keyword evidence="1 5" id="KW-0645">Protease</keyword>
<dbReference type="Pfam" id="PF00082">
    <property type="entry name" value="Peptidase_S8"/>
    <property type="match status" value="1"/>
</dbReference>
<dbReference type="InterPro" id="IPR000209">
    <property type="entry name" value="Peptidase_S8/S53_dom"/>
</dbReference>
<evidence type="ECO:0000256" key="4">
    <source>
        <dbReference type="PIRSR" id="PIRSR615500-1"/>
    </source>
</evidence>
<keyword evidence="3 5" id="KW-0720">Serine protease</keyword>
<dbReference type="PROSITE" id="PS00137">
    <property type="entry name" value="SUBTILASE_HIS"/>
    <property type="match status" value="1"/>
</dbReference>
<dbReference type="PRINTS" id="PR00723">
    <property type="entry name" value="SUBTILISIN"/>
</dbReference>
<evidence type="ECO:0000256" key="5">
    <source>
        <dbReference type="PROSITE-ProRule" id="PRU01240"/>
    </source>
</evidence>
<evidence type="ECO:0000313" key="7">
    <source>
        <dbReference type="EMBL" id="ETX08392.1"/>
    </source>
</evidence>
<dbReference type="GO" id="GO:0016020">
    <property type="term" value="C:membrane"/>
    <property type="evidence" value="ECO:0007669"/>
    <property type="project" value="TreeGrafter"/>
</dbReference>
<dbReference type="EMBL" id="AZHX01000234">
    <property type="protein sequence ID" value="ETX08392.1"/>
    <property type="molecule type" value="Genomic_DNA"/>
</dbReference>
<reference evidence="7 8" key="1">
    <citation type="journal article" date="2014" name="Nature">
        <title>An environmental bacterial taxon with a large and distinct metabolic repertoire.</title>
        <authorList>
            <person name="Wilson M.C."/>
            <person name="Mori T."/>
            <person name="Ruckert C."/>
            <person name="Uria A.R."/>
            <person name="Helf M.J."/>
            <person name="Takada K."/>
            <person name="Gernert C."/>
            <person name="Steffens U.A."/>
            <person name="Heycke N."/>
            <person name="Schmitt S."/>
            <person name="Rinke C."/>
            <person name="Helfrich E.J."/>
            <person name="Brachmann A.O."/>
            <person name="Gurgui C."/>
            <person name="Wakimoto T."/>
            <person name="Kracht M."/>
            <person name="Crusemann M."/>
            <person name="Hentschel U."/>
            <person name="Abe I."/>
            <person name="Matsunaga S."/>
            <person name="Kalinowski J."/>
            <person name="Takeyama H."/>
            <person name="Piel J."/>
        </authorList>
    </citation>
    <scope>NUCLEOTIDE SEQUENCE [LARGE SCALE GENOMIC DNA]</scope>
    <source>
        <strain evidence="8">TSY2</strain>
    </source>
</reference>
<evidence type="ECO:0000259" key="6">
    <source>
        <dbReference type="Pfam" id="PF00082"/>
    </source>
</evidence>
<evidence type="ECO:0000256" key="1">
    <source>
        <dbReference type="ARBA" id="ARBA00022670"/>
    </source>
</evidence>
<keyword evidence="8" id="KW-1185">Reference proteome</keyword>
<feature type="active site" description="Charge relay system" evidence="4 5">
    <location>
        <position position="178"/>
    </location>
</feature>
<dbReference type="PANTHER" id="PTHR42884">
    <property type="entry name" value="PROPROTEIN CONVERTASE SUBTILISIN/KEXIN-RELATED"/>
    <property type="match status" value="1"/>
</dbReference>
<feature type="active site" description="Charge relay system" evidence="4 5">
    <location>
        <position position="384"/>
    </location>
</feature>
<evidence type="ECO:0000256" key="2">
    <source>
        <dbReference type="ARBA" id="ARBA00022801"/>
    </source>
</evidence>
<dbReference type="PANTHER" id="PTHR42884:SF14">
    <property type="entry name" value="NEUROENDOCRINE CONVERTASE 1"/>
    <property type="match status" value="1"/>
</dbReference>
<keyword evidence="2 5" id="KW-0378">Hydrolase</keyword>
<dbReference type="InterPro" id="IPR036852">
    <property type="entry name" value="Peptidase_S8/S53_dom_sf"/>
</dbReference>
<dbReference type="InterPro" id="IPR015500">
    <property type="entry name" value="Peptidase_S8_subtilisin-rel"/>
</dbReference>
<dbReference type="HOGENOM" id="CLU_011263_10_1_7"/>
<sequence>LARSSRLAIDTTVPQHYLVVRGDPNKLEDLCHYQDIQCTRSAFLDADGHELFLTDEILVRFADSLDHDARHNLCRNLNCDIVDTSRPIWRIRTADPHEDAPLDTANKLAEERGVDFAEPNALQAATYATTLQLGDLFSNQWHLHNTGQAGGKTGADVRALEAWKITKGSPNIRVVVHDSGFDINHPALIANIDPGKDFDDYGSGAGHVFKPHGTACAGIIAAVGNDGVTGIAPGCRIVPLRAASAHTWDVWAQTFDWAAAHGDIISCSWSLSRNSTLTAAIRRAVSQGRHGKGMPIFCATGNNGHSHIRYPASLPDTIAVGASTNEDVRARYSQYGEGIDFVAPSSGGTLRIETTDIRGQSGYKPQPDGNYCKAADGSGFGGTSAATPLAAGVAALMLSVNPHLTMEQVRAIMHSMCDKIDPANAHYDNRGWSNPYGYGRINAAASVQRARSLRMNAS</sequence>